<accession>A0A8H7T5E8</accession>
<dbReference type="AlphaFoldDB" id="A0A8H7T5E8"/>
<evidence type="ECO:0000256" key="1">
    <source>
        <dbReference type="ARBA" id="ARBA00004141"/>
    </source>
</evidence>
<evidence type="ECO:0000256" key="4">
    <source>
        <dbReference type="ARBA" id="ARBA00022989"/>
    </source>
</evidence>
<feature type="transmembrane region" description="Helical" evidence="7">
    <location>
        <begin position="130"/>
        <end position="153"/>
    </location>
</feature>
<keyword evidence="4 7" id="KW-1133">Transmembrane helix</keyword>
<dbReference type="Proteomes" id="UP000664132">
    <property type="component" value="Unassembled WGS sequence"/>
</dbReference>
<proteinExistence type="inferred from homology"/>
<evidence type="ECO:0000256" key="7">
    <source>
        <dbReference type="SAM" id="Phobius"/>
    </source>
</evidence>
<comment type="subcellular location">
    <subcellularLocation>
        <location evidence="1">Membrane</location>
        <topology evidence="1">Multi-pass membrane protein</topology>
    </subcellularLocation>
</comment>
<dbReference type="GO" id="GO:0005886">
    <property type="term" value="C:plasma membrane"/>
    <property type="evidence" value="ECO:0007669"/>
    <property type="project" value="TreeGrafter"/>
</dbReference>
<name>A0A8H7T5E8_9HELO</name>
<evidence type="ECO:0000313" key="8">
    <source>
        <dbReference type="EMBL" id="KAG4412805.1"/>
    </source>
</evidence>
<dbReference type="InterPro" id="IPR000791">
    <property type="entry name" value="Gpr1/Fun34/SatP-like"/>
</dbReference>
<evidence type="ECO:0000256" key="5">
    <source>
        <dbReference type="ARBA" id="ARBA00023136"/>
    </source>
</evidence>
<feature type="transmembrane region" description="Helical" evidence="7">
    <location>
        <begin position="202"/>
        <end position="225"/>
    </location>
</feature>
<feature type="region of interest" description="Disordered" evidence="6">
    <location>
        <begin position="1"/>
        <end position="24"/>
    </location>
</feature>
<keyword evidence="3 7" id="KW-0812">Transmembrane</keyword>
<evidence type="ECO:0000256" key="3">
    <source>
        <dbReference type="ARBA" id="ARBA00022692"/>
    </source>
</evidence>
<keyword evidence="9" id="KW-1185">Reference proteome</keyword>
<organism evidence="8 9">
    <name type="scientific">Cadophora malorum</name>
    <dbReference type="NCBI Taxonomy" id="108018"/>
    <lineage>
        <taxon>Eukaryota</taxon>
        <taxon>Fungi</taxon>
        <taxon>Dikarya</taxon>
        <taxon>Ascomycota</taxon>
        <taxon>Pezizomycotina</taxon>
        <taxon>Leotiomycetes</taxon>
        <taxon>Helotiales</taxon>
        <taxon>Ploettnerulaceae</taxon>
        <taxon>Cadophora</taxon>
    </lineage>
</organism>
<keyword evidence="5 7" id="KW-0472">Membrane</keyword>
<feature type="transmembrane region" description="Helical" evidence="7">
    <location>
        <begin position="75"/>
        <end position="94"/>
    </location>
</feature>
<comment type="caution">
    <text evidence="8">The sequence shown here is derived from an EMBL/GenBank/DDBJ whole genome shotgun (WGS) entry which is preliminary data.</text>
</comment>
<evidence type="ECO:0000256" key="6">
    <source>
        <dbReference type="SAM" id="MobiDB-lite"/>
    </source>
</evidence>
<reference evidence="8" key="1">
    <citation type="submission" date="2021-02" db="EMBL/GenBank/DDBJ databases">
        <title>Genome sequence Cadophora malorum strain M34.</title>
        <authorList>
            <person name="Stefanovic E."/>
            <person name="Vu D."/>
            <person name="Scully C."/>
            <person name="Dijksterhuis J."/>
            <person name="Roader J."/>
            <person name="Houbraken J."/>
        </authorList>
    </citation>
    <scope>NUCLEOTIDE SEQUENCE</scope>
    <source>
        <strain evidence="8">M34</strain>
    </source>
</reference>
<feature type="transmembrane region" description="Helical" evidence="7">
    <location>
        <begin position="240"/>
        <end position="261"/>
    </location>
</feature>
<dbReference type="PANTHER" id="PTHR31123:SF4">
    <property type="entry name" value="PROTEIN ALCS"/>
    <property type="match status" value="1"/>
</dbReference>
<dbReference type="GO" id="GO:0015123">
    <property type="term" value="F:acetate transmembrane transporter activity"/>
    <property type="evidence" value="ECO:0007669"/>
    <property type="project" value="TreeGrafter"/>
</dbReference>
<evidence type="ECO:0000313" key="9">
    <source>
        <dbReference type="Proteomes" id="UP000664132"/>
    </source>
</evidence>
<dbReference type="PANTHER" id="PTHR31123">
    <property type="entry name" value="ACCUMULATION OF DYADS PROTEIN 2-RELATED"/>
    <property type="match status" value="1"/>
</dbReference>
<dbReference type="Pfam" id="PF01184">
    <property type="entry name" value="Gpr1_Fun34_YaaH"/>
    <property type="match status" value="1"/>
</dbReference>
<protein>
    <submittedName>
        <fullName evidence="8">Uncharacterized protein</fullName>
    </submittedName>
</protein>
<dbReference type="InterPro" id="IPR051633">
    <property type="entry name" value="AceTr"/>
</dbReference>
<feature type="transmembrane region" description="Helical" evidence="7">
    <location>
        <begin position="100"/>
        <end position="118"/>
    </location>
</feature>
<sequence length="292" mass="31574">MSQVTPELGDKRNGQPSTIGNDNIKPIHQEIDNLNRYATHTSVAVPMDVYEKMYLNPETRVKGQLRNTFANPTPLALMGFLVASAPLGCALMGWRGSGGGGAATIGVFYFFGGMLQIIGSVMEWIIGNTFPFVVFGSYGAFWLALGATLQPSYNAEGAYTSGLTGAEAAAGQAQFLSSFAFYLVFIGVLTFMYFLCAFRTNIVFLIIFFLLDIALFLLAGAYWVLAEGDTAKGAKLEEAAGAFVFAFCIFGFYLLFVQLVASLDFPFSLPVGDLSTRVPSATDKRHKAEGRP</sequence>
<dbReference type="EMBL" id="JAFJYH010000353">
    <property type="protein sequence ID" value="KAG4412805.1"/>
    <property type="molecule type" value="Genomic_DNA"/>
</dbReference>
<feature type="transmembrane region" description="Helical" evidence="7">
    <location>
        <begin position="173"/>
        <end position="195"/>
    </location>
</feature>
<comment type="similarity">
    <text evidence="2">Belongs to the acetate uptake transporter (AceTr) (TC 2.A.96) family.</text>
</comment>
<evidence type="ECO:0000256" key="2">
    <source>
        <dbReference type="ARBA" id="ARBA00005587"/>
    </source>
</evidence>
<gene>
    <name evidence="8" type="ORF">IFR04_014068</name>
</gene>
<dbReference type="OrthoDB" id="3648309at2759"/>